<gene>
    <name evidence="1" type="ordered locus">Anacy_3512</name>
</gene>
<evidence type="ECO:0000313" key="1">
    <source>
        <dbReference type="EMBL" id="AFZ58909.1"/>
    </source>
</evidence>
<accession>K9ZJG1</accession>
<organism evidence="1 2">
    <name type="scientific">Anabaena cylindrica (strain ATCC 27899 / PCC 7122)</name>
    <dbReference type="NCBI Taxonomy" id="272123"/>
    <lineage>
        <taxon>Bacteria</taxon>
        <taxon>Bacillati</taxon>
        <taxon>Cyanobacteriota</taxon>
        <taxon>Cyanophyceae</taxon>
        <taxon>Nostocales</taxon>
        <taxon>Nostocaceae</taxon>
        <taxon>Anabaena</taxon>
    </lineage>
</organism>
<dbReference type="eggNOG" id="ENOG502ZHF1">
    <property type="taxonomic scope" value="Bacteria"/>
</dbReference>
<dbReference type="AlphaFoldDB" id="K9ZJG1"/>
<dbReference type="STRING" id="272123.Anacy_3512"/>
<reference evidence="2" key="1">
    <citation type="journal article" date="2013" name="Proc. Natl. Acad. Sci. U.S.A.">
        <title>Improving the coverage of the cyanobacterial phylum using diversity-driven genome sequencing.</title>
        <authorList>
            <person name="Shih P.M."/>
            <person name="Wu D."/>
            <person name="Latifi A."/>
            <person name="Axen S.D."/>
            <person name="Fewer D.P."/>
            <person name="Talla E."/>
            <person name="Calteau A."/>
            <person name="Cai F."/>
            <person name="Tandeau de Marsac N."/>
            <person name="Rippka R."/>
            <person name="Herdman M."/>
            <person name="Sivonen K."/>
            <person name="Coursin T."/>
            <person name="Laurent T."/>
            <person name="Goodwin L."/>
            <person name="Nolan M."/>
            <person name="Davenport K.W."/>
            <person name="Han C.S."/>
            <person name="Rubin E.M."/>
            <person name="Eisen J.A."/>
            <person name="Woyke T."/>
            <person name="Gugger M."/>
            <person name="Kerfeld C.A."/>
        </authorList>
    </citation>
    <scope>NUCLEOTIDE SEQUENCE [LARGE SCALE GENOMIC DNA]</scope>
    <source>
        <strain evidence="2">ATCC 27899 / PCC 7122</strain>
    </source>
</reference>
<protein>
    <recommendedName>
        <fullName evidence="3">DUF2281 domain-containing protein</fullName>
    </recommendedName>
</protein>
<keyword evidence="2" id="KW-1185">Reference proteome</keyword>
<dbReference type="HOGENOM" id="CLU_190474_0_0_3"/>
<dbReference type="PATRIC" id="fig|272123.3.peg.3819"/>
<dbReference type="Proteomes" id="UP000010474">
    <property type="component" value="Chromosome"/>
</dbReference>
<dbReference type="KEGG" id="acy:Anacy_3512"/>
<proteinExistence type="predicted"/>
<sequence length="90" mass="10584">MDSFNLRTLRTKVITEINLVPPDKLEELYNFIHYFRLGIEVSQPSLNKNMQFAGCWNDMSDEVFANFNEEIITRRHQAFLGRRSDEASVD</sequence>
<evidence type="ECO:0000313" key="2">
    <source>
        <dbReference type="Proteomes" id="UP000010474"/>
    </source>
</evidence>
<dbReference type="RefSeq" id="WP_015215532.1">
    <property type="nucleotide sequence ID" value="NC_019771.1"/>
</dbReference>
<dbReference type="EMBL" id="CP003659">
    <property type="protein sequence ID" value="AFZ58909.1"/>
    <property type="molecule type" value="Genomic_DNA"/>
</dbReference>
<evidence type="ECO:0008006" key="3">
    <source>
        <dbReference type="Google" id="ProtNLM"/>
    </source>
</evidence>
<dbReference type="OrthoDB" id="467338at2"/>
<name>K9ZJG1_ANACC</name>